<feature type="transmembrane region" description="Helical" evidence="7">
    <location>
        <begin position="144"/>
        <end position="166"/>
    </location>
</feature>
<dbReference type="Proteomes" id="UP001321475">
    <property type="component" value="Chromosome"/>
</dbReference>
<dbReference type="InterPro" id="IPR000515">
    <property type="entry name" value="MetI-like"/>
</dbReference>
<dbReference type="RefSeq" id="WP_286218881.1">
    <property type="nucleotide sequence ID" value="NZ_AP027729.1"/>
</dbReference>
<dbReference type="PROSITE" id="PS50928">
    <property type="entry name" value="ABC_TM1"/>
    <property type="match status" value="1"/>
</dbReference>
<keyword evidence="4 7" id="KW-0812">Transmembrane</keyword>
<evidence type="ECO:0000256" key="6">
    <source>
        <dbReference type="ARBA" id="ARBA00023136"/>
    </source>
</evidence>
<feature type="transmembrane region" description="Helical" evidence="7">
    <location>
        <begin position="283"/>
        <end position="305"/>
    </location>
</feature>
<accession>A0ABN6XEA7</accession>
<gene>
    <name evidence="10" type="ORF">GCM10025865_10970</name>
</gene>
<feature type="domain" description="ABC transmembrane type-1" evidence="9">
    <location>
        <begin position="109"/>
        <end position="305"/>
    </location>
</feature>
<keyword evidence="6 7" id="KW-0472">Membrane</keyword>
<keyword evidence="11" id="KW-1185">Reference proteome</keyword>
<evidence type="ECO:0000256" key="2">
    <source>
        <dbReference type="ARBA" id="ARBA00022448"/>
    </source>
</evidence>
<feature type="transmembrane region" description="Helical" evidence="7">
    <location>
        <begin position="113"/>
        <end position="135"/>
    </location>
</feature>
<feature type="transmembrane region" description="Helical" evidence="7">
    <location>
        <begin position="44"/>
        <end position="66"/>
    </location>
</feature>
<evidence type="ECO:0000256" key="5">
    <source>
        <dbReference type="ARBA" id="ARBA00022989"/>
    </source>
</evidence>
<sequence length="320" mass="34088">MNAPAQVGTTPDRTDASSAPPRGGAGSQRTPRSRRHSSDKPRRNVLVTVLMLCALAYFLLPLYWVAIASTKSNADLFSTFGLWFADSNSFVENVKAVFTTQDGVFALWMRNSVVYSVVSAVGAALLATAAGYAFAKYRFPGGDALFSVVLGAVMIPMTALAIPTYLLFANANLTNTPWAIILPSLVSPFGVYLMRVYAAGAVDDTLIEAGRVDGAGELRILFQVSARLLVPGLVTVLLFQLVATWNNYFLPLIMLNSPELYPLTVGLAQWQGAAAGGSGSSPLFSSVITGSFISIIPLVVAFLFLQRYWQSGLATGGVKG</sequence>
<reference evidence="11" key="1">
    <citation type="journal article" date="2019" name="Int. J. Syst. Evol. Microbiol.">
        <title>The Global Catalogue of Microorganisms (GCM) 10K type strain sequencing project: providing services to taxonomists for standard genome sequencing and annotation.</title>
        <authorList>
            <consortium name="The Broad Institute Genomics Platform"/>
            <consortium name="The Broad Institute Genome Sequencing Center for Infectious Disease"/>
            <person name="Wu L."/>
            <person name="Ma J."/>
        </authorList>
    </citation>
    <scope>NUCLEOTIDE SEQUENCE [LARGE SCALE GENOMIC DNA]</scope>
    <source>
        <strain evidence="11">NBRC 108565</strain>
    </source>
</reference>
<evidence type="ECO:0000259" key="9">
    <source>
        <dbReference type="PROSITE" id="PS50928"/>
    </source>
</evidence>
<evidence type="ECO:0000256" key="3">
    <source>
        <dbReference type="ARBA" id="ARBA00022475"/>
    </source>
</evidence>
<dbReference type="InterPro" id="IPR035906">
    <property type="entry name" value="MetI-like_sf"/>
</dbReference>
<evidence type="ECO:0000256" key="7">
    <source>
        <dbReference type="RuleBase" id="RU363032"/>
    </source>
</evidence>
<dbReference type="CDD" id="cd06261">
    <property type="entry name" value="TM_PBP2"/>
    <property type="match status" value="1"/>
</dbReference>
<dbReference type="EMBL" id="AP027729">
    <property type="protein sequence ID" value="BDZ41798.1"/>
    <property type="molecule type" value="Genomic_DNA"/>
</dbReference>
<evidence type="ECO:0000256" key="4">
    <source>
        <dbReference type="ARBA" id="ARBA00022692"/>
    </source>
</evidence>
<feature type="transmembrane region" description="Helical" evidence="7">
    <location>
        <begin position="228"/>
        <end position="248"/>
    </location>
</feature>
<comment type="similarity">
    <text evidence="7">Belongs to the binding-protein-dependent transport system permease family.</text>
</comment>
<protein>
    <submittedName>
        <fullName evidence="10">ABC transporter permease</fullName>
    </submittedName>
</protein>
<name>A0ABN6XEA7_9CELL</name>
<evidence type="ECO:0000313" key="10">
    <source>
        <dbReference type="EMBL" id="BDZ41798.1"/>
    </source>
</evidence>
<keyword evidence="5 7" id="KW-1133">Transmembrane helix</keyword>
<feature type="transmembrane region" description="Helical" evidence="7">
    <location>
        <begin position="178"/>
        <end position="198"/>
    </location>
</feature>
<organism evidence="10 11">
    <name type="scientific">Paraoerskovia sediminicola</name>
    <dbReference type="NCBI Taxonomy" id="1138587"/>
    <lineage>
        <taxon>Bacteria</taxon>
        <taxon>Bacillati</taxon>
        <taxon>Actinomycetota</taxon>
        <taxon>Actinomycetes</taxon>
        <taxon>Micrococcales</taxon>
        <taxon>Cellulomonadaceae</taxon>
        <taxon>Paraoerskovia</taxon>
    </lineage>
</organism>
<proteinExistence type="inferred from homology"/>
<comment type="subcellular location">
    <subcellularLocation>
        <location evidence="1 7">Cell membrane</location>
        <topology evidence="1 7">Multi-pass membrane protein</topology>
    </subcellularLocation>
</comment>
<dbReference type="Pfam" id="PF00528">
    <property type="entry name" value="BPD_transp_1"/>
    <property type="match status" value="1"/>
</dbReference>
<dbReference type="Gene3D" id="1.10.3720.10">
    <property type="entry name" value="MetI-like"/>
    <property type="match status" value="1"/>
</dbReference>
<evidence type="ECO:0000313" key="11">
    <source>
        <dbReference type="Proteomes" id="UP001321475"/>
    </source>
</evidence>
<dbReference type="SUPFAM" id="SSF161098">
    <property type="entry name" value="MetI-like"/>
    <property type="match status" value="1"/>
</dbReference>
<keyword evidence="2 7" id="KW-0813">Transport</keyword>
<dbReference type="PANTHER" id="PTHR43744:SF12">
    <property type="entry name" value="ABC TRANSPORTER PERMEASE PROTEIN MG189-RELATED"/>
    <property type="match status" value="1"/>
</dbReference>
<evidence type="ECO:0000256" key="1">
    <source>
        <dbReference type="ARBA" id="ARBA00004651"/>
    </source>
</evidence>
<dbReference type="PANTHER" id="PTHR43744">
    <property type="entry name" value="ABC TRANSPORTER PERMEASE PROTEIN MG189-RELATED-RELATED"/>
    <property type="match status" value="1"/>
</dbReference>
<feature type="region of interest" description="Disordered" evidence="8">
    <location>
        <begin position="1"/>
        <end position="40"/>
    </location>
</feature>
<evidence type="ECO:0000256" key="8">
    <source>
        <dbReference type="SAM" id="MobiDB-lite"/>
    </source>
</evidence>
<keyword evidence="3" id="KW-1003">Cell membrane</keyword>